<evidence type="ECO:0000313" key="3">
    <source>
        <dbReference type="Proteomes" id="UP000219994"/>
    </source>
</evidence>
<reference evidence="3" key="1">
    <citation type="submission" date="2017-03" db="EMBL/GenBank/DDBJ databases">
        <authorList>
            <person name="Lund M.B."/>
        </authorList>
    </citation>
    <scope>NUCLEOTIDE SEQUENCE [LARGE SCALE GENOMIC DNA]</scope>
</reference>
<comment type="caution">
    <text evidence="2">The sequence shown here is derived from an EMBL/GenBank/DDBJ whole genome shotgun (WGS) entry which is preliminary data.</text>
</comment>
<feature type="chain" id="PRO_5012924475" evidence="1">
    <location>
        <begin position="28"/>
        <end position="302"/>
    </location>
</feature>
<organism evidence="2 3">
    <name type="scientific">Candidatus Lumbricidiphila eiseniae</name>
    <dbReference type="NCBI Taxonomy" id="1969409"/>
    <lineage>
        <taxon>Bacteria</taxon>
        <taxon>Bacillati</taxon>
        <taxon>Actinomycetota</taxon>
        <taxon>Actinomycetes</taxon>
        <taxon>Micrococcales</taxon>
        <taxon>Microbacteriaceae</taxon>
        <taxon>Candidatus Lumbricidiphila</taxon>
    </lineage>
</organism>
<sequence length="302" mass="31195">MKLTVQVCVGITIASLVSLGALAPAHATEPVLVNGIDLSVNAQNGALPQSVDTRAKTVVSAESHTLGLGVGLPGEVVETTAVPLTGEAAAHFNGVGMPLLTTSLDGAKLTTFGTANGSQSLISIGFNAAPTQYDFPLIIPSDATVTLSEDGGAAITSATGTTIGTVAPAWAYDAAGVAVPTHFELVGTVLRQIVDHSDTSLSYPITADPRVSWEWWGVAVKLTHSETVDVASNFQPAYAATAFCLYVPVPIANVACVFAINLRLWTWQKPIKDAAAQAGRCAQLNAPYIGGVIAWNVTNEKC</sequence>
<gene>
    <name evidence="2" type="ORF">B5766_08685</name>
</gene>
<dbReference type="Proteomes" id="UP000219994">
    <property type="component" value="Unassembled WGS sequence"/>
</dbReference>
<dbReference type="AlphaFoldDB" id="A0A2A6FQL3"/>
<evidence type="ECO:0000313" key="2">
    <source>
        <dbReference type="EMBL" id="PDQ34958.1"/>
    </source>
</evidence>
<keyword evidence="1" id="KW-0732">Signal</keyword>
<protein>
    <submittedName>
        <fullName evidence="2">Uncharacterized protein</fullName>
    </submittedName>
</protein>
<evidence type="ECO:0000256" key="1">
    <source>
        <dbReference type="SAM" id="SignalP"/>
    </source>
</evidence>
<dbReference type="EMBL" id="NAEP01000043">
    <property type="protein sequence ID" value="PDQ34958.1"/>
    <property type="molecule type" value="Genomic_DNA"/>
</dbReference>
<name>A0A2A6FQL3_9MICO</name>
<accession>A0A2A6FQL3</accession>
<proteinExistence type="predicted"/>
<feature type="signal peptide" evidence="1">
    <location>
        <begin position="1"/>
        <end position="27"/>
    </location>
</feature>